<sequence length="455" mass="49294">RNTGHDFLGKSTGGGSLQIWTHQLKQFEYLPTFRMGDYEGQAVRVGTAIQTFDLNPYMEQYNITLVGSGTPTVGAFGGWVQGGGHGPLTSYFGLGSDQVLSIEVVTADGRFLHADMEENTDLFWAIRGGGGSTFGVVTSYVLKAYPTMPVSASVFHFQTGPLTGDLSNTVSVSEESFWKGVNVYFSYMVRICDAKGIGWNYISPIPQSNGTRVFKFRNQITLPGFQANEAKEFVAPLIRDLNAVGVNLTNPTPIFAANVARHNYSPAGGSGGAVSGSRFGSRLFPRTSLEKANSTAFLKTMAAIRSFVEDGGYSFHSVDFTPTFKIAGYPGTNSAANPAFRKGILHATGFDTESSGPEVPPAQQIADHKRLNGYLDKWRAASPGAGAYGNEADVEEPDFQQSFYGYNYGKLLLIKKKIDPWGLFYATTGVGSEAWKVQDTQGLPTQQGRLCRVED</sequence>
<dbReference type="InterPro" id="IPR016169">
    <property type="entry name" value="FAD-bd_PCMH_sub2"/>
</dbReference>
<evidence type="ECO:0000313" key="4">
    <source>
        <dbReference type="EMBL" id="ORX99202.1"/>
    </source>
</evidence>
<dbReference type="PROSITE" id="PS51387">
    <property type="entry name" value="FAD_PCMH"/>
    <property type="match status" value="1"/>
</dbReference>
<name>A0A1Y1YMG8_9PLEO</name>
<protein>
    <recommendedName>
        <fullName evidence="3">FAD-binding PCMH-type domain-containing protein</fullName>
    </recommendedName>
</protein>
<feature type="domain" description="FAD-binding PCMH-type" evidence="3">
    <location>
        <begin position="1"/>
        <end position="147"/>
    </location>
</feature>
<dbReference type="GO" id="GO:0016491">
    <property type="term" value="F:oxidoreductase activity"/>
    <property type="evidence" value="ECO:0007669"/>
    <property type="project" value="UniProtKB-KW"/>
</dbReference>
<dbReference type="Pfam" id="PF01565">
    <property type="entry name" value="FAD_binding_4"/>
    <property type="match status" value="1"/>
</dbReference>
<keyword evidence="5" id="KW-1185">Reference proteome</keyword>
<feature type="non-terminal residue" evidence="4">
    <location>
        <position position="1"/>
    </location>
</feature>
<dbReference type="Gene3D" id="3.30.465.10">
    <property type="match status" value="1"/>
</dbReference>
<dbReference type="PANTHER" id="PTHR13878">
    <property type="entry name" value="GULONOLACTONE OXIDASE"/>
    <property type="match status" value="1"/>
</dbReference>
<dbReference type="Pfam" id="PF08031">
    <property type="entry name" value="BBE"/>
    <property type="match status" value="1"/>
</dbReference>
<dbReference type="AlphaFoldDB" id="A0A1Y1YMG8"/>
<dbReference type="PANTHER" id="PTHR13878:SF91">
    <property type="entry name" value="FAD BINDING DOMAIN PROTEIN (AFU_ORTHOLOGUE AFUA_6G12070)-RELATED"/>
    <property type="match status" value="1"/>
</dbReference>
<comment type="caution">
    <text evidence="4">The sequence shown here is derived from an EMBL/GenBank/DDBJ whole genome shotgun (WGS) entry which is preliminary data.</text>
</comment>
<evidence type="ECO:0000259" key="3">
    <source>
        <dbReference type="PROSITE" id="PS51387"/>
    </source>
</evidence>
<gene>
    <name evidence="4" type="ORF">BCR34DRAFT_495535</name>
</gene>
<dbReference type="OrthoDB" id="415825at2759"/>
<proteinExistence type="inferred from homology"/>
<dbReference type="Gene3D" id="3.40.462.20">
    <property type="match status" value="1"/>
</dbReference>
<evidence type="ECO:0000256" key="2">
    <source>
        <dbReference type="ARBA" id="ARBA00023002"/>
    </source>
</evidence>
<dbReference type="STRING" id="1231657.A0A1Y1YMG8"/>
<organism evidence="4 5">
    <name type="scientific">Clohesyomyces aquaticus</name>
    <dbReference type="NCBI Taxonomy" id="1231657"/>
    <lineage>
        <taxon>Eukaryota</taxon>
        <taxon>Fungi</taxon>
        <taxon>Dikarya</taxon>
        <taxon>Ascomycota</taxon>
        <taxon>Pezizomycotina</taxon>
        <taxon>Dothideomycetes</taxon>
        <taxon>Pleosporomycetidae</taxon>
        <taxon>Pleosporales</taxon>
        <taxon>Lindgomycetaceae</taxon>
        <taxon>Clohesyomyces</taxon>
    </lineage>
</organism>
<dbReference type="InterPro" id="IPR012951">
    <property type="entry name" value="BBE"/>
</dbReference>
<dbReference type="GO" id="GO:0071949">
    <property type="term" value="F:FAD binding"/>
    <property type="evidence" value="ECO:0007669"/>
    <property type="project" value="InterPro"/>
</dbReference>
<dbReference type="InterPro" id="IPR006094">
    <property type="entry name" value="Oxid_FAD_bind_N"/>
</dbReference>
<evidence type="ECO:0000313" key="5">
    <source>
        <dbReference type="Proteomes" id="UP000193144"/>
    </source>
</evidence>
<accession>A0A1Y1YMG8</accession>
<dbReference type="InterPro" id="IPR016166">
    <property type="entry name" value="FAD-bd_PCMH"/>
</dbReference>
<comment type="similarity">
    <text evidence="1">Belongs to the oxygen-dependent FAD-linked oxidoreductase family.</text>
</comment>
<dbReference type="Proteomes" id="UP000193144">
    <property type="component" value="Unassembled WGS sequence"/>
</dbReference>
<keyword evidence="2" id="KW-0560">Oxidoreductase</keyword>
<dbReference type="InterPro" id="IPR036318">
    <property type="entry name" value="FAD-bd_PCMH-like_sf"/>
</dbReference>
<evidence type="ECO:0000256" key="1">
    <source>
        <dbReference type="ARBA" id="ARBA00005466"/>
    </source>
</evidence>
<dbReference type="InterPro" id="IPR050432">
    <property type="entry name" value="FAD-linked_Oxidoreductases_BP"/>
</dbReference>
<dbReference type="SUPFAM" id="SSF56176">
    <property type="entry name" value="FAD-binding/transporter-associated domain-like"/>
    <property type="match status" value="1"/>
</dbReference>
<dbReference type="EMBL" id="MCFA01000201">
    <property type="protein sequence ID" value="ORX99202.1"/>
    <property type="molecule type" value="Genomic_DNA"/>
</dbReference>
<reference evidence="4 5" key="1">
    <citation type="submission" date="2016-07" db="EMBL/GenBank/DDBJ databases">
        <title>Pervasive Adenine N6-methylation of Active Genes in Fungi.</title>
        <authorList>
            <consortium name="DOE Joint Genome Institute"/>
            <person name="Mondo S.J."/>
            <person name="Dannebaum R.O."/>
            <person name="Kuo R.C."/>
            <person name="Labutti K."/>
            <person name="Haridas S."/>
            <person name="Kuo A."/>
            <person name="Salamov A."/>
            <person name="Ahrendt S.R."/>
            <person name="Lipzen A."/>
            <person name="Sullivan W."/>
            <person name="Andreopoulos W.B."/>
            <person name="Clum A."/>
            <person name="Lindquist E."/>
            <person name="Daum C."/>
            <person name="Ramamoorthy G.K."/>
            <person name="Gryganskyi A."/>
            <person name="Culley D."/>
            <person name="Magnuson J.K."/>
            <person name="James T.Y."/>
            <person name="O'Malley M.A."/>
            <person name="Stajich J.E."/>
            <person name="Spatafora J.W."/>
            <person name="Visel A."/>
            <person name="Grigoriev I.V."/>
        </authorList>
    </citation>
    <scope>NUCLEOTIDE SEQUENCE [LARGE SCALE GENOMIC DNA]</scope>
    <source>
        <strain evidence="4 5">CBS 115471</strain>
    </source>
</reference>